<name>A0A5C6AIP2_9BACT</name>
<protein>
    <submittedName>
        <fullName evidence="1">Uncharacterized protein</fullName>
    </submittedName>
</protein>
<accession>A0A5C6AIP2</accession>
<gene>
    <name evidence="1" type="ORF">Pla100_20970</name>
</gene>
<keyword evidence="2" id="KW-1185">Reference proteome</keyword>
<dbReference type="EMBL" id="SJPM01000003">
    <property type="protein sequence ID" value="TWT98931.1"/>
    <property type="molecule type" value="Genomic_DNA"/>
</dbReference>
<sequence>MSNRFVAACGGLWCGPNQQVASETLLKSAGPSQGIVDALDCTDALPSHYSMPLLSHYEVRDLQ</sequence>
<proteinExistence type="predicted"/>
<evidence type="ECO:0000313" key="1">
    <source>
        <dbReference type="EMBL" id="TWT98931.1"/>
    </source>
</evidence>
<organism evidence="1 2">
    <name type="scientific">Neorhodopirellula pilleata</name>
    <dbReference type="NCBI Taxonomy" id="2714738"/>
    <lineage>
        <taxon>Bacteria</taxon>
        <taxon>Pseudomonadati</taxon>
        <taxon>Planctomycetota</taxon>
        <taxon>Planctomycetia</taxon>
        <taxon>Pirellulales</taxon>
        <taxon>Pirellulaceae</taxon>
        <taxon>Neorhodopirellula</taxon>
    </lineage>
</organism>
<evidence type="ECO:0000313" key="2">
    <source>
        <dbReference type="Proteomes" id="UP000316213"/>
    </source>
</evidence>
<dbReference type="Proteomes" id="UP000316213">
    <property type="component" value="Unassembled WGS sequence"/>
</dbReference>
<comment type="caution">
    <text evidence="1">The sequence shown here is derived from an EMBL/GenBank/DDBJ whole genome shotgun (WGS) entry which is preliminary data.</text>
</comment>
<reference evidence="1 2" key="1">
    <citation type="submission" date="2019-02" db="EMBL/GenBank/DDBJ databases">
        <title>Deep-cultivation of Planctomycetes and their phenomic and genomic characterization uncovers novel biology.</title>
        <authorList>
            <person name="Wiegand S."/>
            <person name="Jogler M."/>
            <person name="Boedeker C."/>
            <person name="Pinto D."/>
            <person name="Vollmers J."/>
            <person name="Rivas-Marin E."/>
            <person name="Kohn T."/>
            <person name="Peeters S.H."/>
            <person name="Heuer A."/>
            <person name="Rast P."/>
            <person name="Oberbeckmann S."/>
            <person name="Bunk B."/>
            <person name="Jeske O."/>
            <person name="Meyerdierks A."/>
            <person name="Storesund J.E."/>
            <person name="Kallscheuer N."/>
            <person name="Luecker S."/>
            <person name="Lage O.M."/>
            <person name="Pohl T."/>
            <person name="Merkel B.J."/>
            <person name="Hornburger P."/>
            <person name="Mueller R.-W."/>
            <person name="Bruemmer F."/>
            <person name="Labrenz M."/>
            <person name="Spormann A.M."/>
            <person name="Op Den Camp H."/>
            <person name="Overmann J."/>
            <person name="Amann R."/>
            <person name="Jetten M.S.M."/>
            <person name="Mascher T."/>
            <person name="Medema M.H."/>
            <person name="Devos D.P."/>
            <person name="Kaster A.-K."/>
            <person name="Ovreas L."/>
            <person name="Rohde M."/>
            <person name="Galperin M.Y."/>
            <person name="Jogler C."/>
        </authorList>
    </citation>
    <scope>NUCLEOTIDE SEQUENCE [LARGE SCALE GENOMIC DNA]</scope>
    <source>
        <strain evidence="1 2">Pla100</strain>
    </source>
</reference>
<dbReference type="RefSeq" id="WP_146577586.1">
    <property type="nucleotide sequence ID" value="NZ_SJPM01000003.1"/>
</dbReference>
<dbReference type="AlphaFoldDB" id="A0A5C6AIP2"/>